<dbReference type="Proteomes" id="UP000277326">
    <property type="component" value="Unassembled WGS sequence"/>
</dbReference>
<dbReference type="EMBL" id="CP034145">
    <property type="protein sequence ID" value="AZH26839.1"/>
    <property type="molecule type" value="Genomic_DNA"/>
</dbReference>
<protein>
    <submittedName>
        <fullName evidence="3">Uncharacterized protein</fullName>
    </submittedName>
</protein>
<keyword evidence="1" id="KW-0812">Transmembrane</keyword>
<evidence type="ECO:0000313" key="2">
    <source>
        <dbReference type="EMBL" id="AZH26839.1"/>
    </source>
</evidence>
<dbReference type="KEGG" id="haer:DU502_16305"/>
<reference evidence="2 5" key="2">
    <citation type="submission" date="2018-07" db="EMBL/GenBank/DDBJ databases">
        <title>Genome sequences of Haloplanus aerogenes JCM 16430T.</title>
        <authorList>
            <person name="Kim Y.B."/>
            <person name="Roh S.W."/>
        </authorList>
    </citation>
    <scope>NUCLEOTIDE SEQUENCE [LARGE SCALE GENOMIC DNA]</scope>
    <source>
        <strain evidence="2 5">JCM 16430</strain>
    </source>
</reference>
<name>A0A3M0CQC1_9EURY</name>
<organism evidence="3 4">
    <name type="scientific">Haloplanus aerogenes</name>
    <dbReference type="NCBI Taxonomy" id="660522"/>
    <lineage>
        <taxon>Archaea</taxon>
        <taxon>Methanobacteriati</taxon>
        <taxon>Methanobacteriota</taxon>
        <taxon>Stenosarchaea group</taxon>
        <taxon>Halobacteria</taxon>
        <taxon>Halobacteriales</taxon>
        <taxon>Haloferacaceae</taxon>
        <taxon>Haloplanus</taxon>
    </lineage>
</organism>
<dbReference type="AlphaFoldDB" id="A0A3M0CQC1"/>
<evidence type="ECO:0000313" key="3">
    <source>
        <dbReference type="EMBL" id="RMB09069.1"/>
    </source>
</evidence>
<evidence type="ECO:0000313" key="4">
    <source>
        <dbReference type="Proteomes" id="UP000277326"/>
    </source>
</evidence>
<reference evidence="3 4" key="1">
    <citation type="journal article" date="2015" name="Stand. Genomic Sci.">
        <title>Genomic Encyclopedia of Bacterial and Archaeal Type Strains, Phase III: the genomes of soil and plant-associated and newly described type strains.</title>
        <authorList>
            <person name="Whitman W.B."/>
            <person name="Woyke T."/>
            <person name="Klenk H.P."/>
            <person name="Zhou Y."/>
            <person name="Lilburn T.G."/>
            <person name="Beck B.J."/>
            <person name="De Vos P."/>
            <person name="Vandamme P."/>
            <person name="Eisen J.A."/>
            <person name="Garrity G."/>
            <person name="Hugenholtz P."/>
            <person name="Kyrpides N.C."/>
        </authorList>
    </citation>
    <scope>NUCLEOTIDE SEQUENCE [LARGE SCALE GENOMIC DNA]</scope>
    <source>
        <strain evidence="3 4">CGMCC 1.10124</strain>
    </source>
</reference>
<evidence type="ECO:0000313" key="5">
    <source>
        <dbReference type="Proteomes" id="UP000282007"/>
    </source>
</evidence>
<dbReference type="RefSeq" id="WP_121921969.1">
    <property type="nucleotide sequence ID" value="NZ_REFS01000009.1"/>
</dbReference>
<evidence type="ECO:0000256" key="1">
    <source>
        <dbReference type="SAM" id="Phobius"/>
    </source>
</evidence>
<dbReference type="EMBL" id="REFS01000009">
    <property type="protein sequence ID" value="RMB09069.1"/>
    <property type="molecule type" value="Genomic_DNA"/>
</dbReference>
<sequence>MPDWIFCPRERILEVVISWFVSGLEFLIDEVVYAVQTVQGEVIGAFVIAGEQTWDAGRVVALVVLDLQRFLNSVLLDLAGGTGFAGPIAAAVTFALVVAAVFGALQFGTWLLKWVT</sequence>
<proteinExistence type="predicted"/>
<accession>A0A3M0CQC1</accession>
<keyword evidence="5" id="KW-1185">Reference proteome</keyword>
<keyword evidence="1" id="KW-0472">Membrane</keyword>
<dbReference type="Proteomes" id="UP000282007">
    <property type="component" value="Chromosome"/>
</dbReference>
<keyword evidence="1" id="KW-1133">Transmembrane helix</keyword>
<reference evidence="3" key="3">
    <citation type="submission" date="2018-10" db="EMBL/GenBank/DDBJ databases">
        <authorList>
            <person name="Whitman W."/>
            <person name="Huntemann M."/>
            <person name="Clum A."/>
            <person name="Pillay M."/>
            <person name="Palaniappan K."/>
            <person name="Varghese N."/>
            <person name="Mikhailova N."/>
            <person name="Stamatis D."/>
            <person name="Reddy T."/>
            <person name="Daum C."/>
            <person name="Shapiro N."/>
            <person name="Ivanova N."/>
            <person name="Kyrpides N."/>
            <person name="Woyke T."/>
        </authorList>
    </citation>
    <scope>NUCLEOTIDE SEQUENCE</scope>
    <source>
        <strain evidence="3">CGMCC 1.10124</strain>
    </source>
</reference>
<feature type="transmembrane region" description="Helical" evidence="1">
    <location>
        <begin position="88"/>
        <end position="112"/>
    </location>
</feature>
<gene>
    <name evidence="3" type="ORF">ATH50_3439</name>
    <name evidence="2" type="ORF">DU502_16305</name>
</gene>